<name>A0AAP3FD84_9BACT</name>
<dbReference type="RefSeq" id="WP_264967060.1">
    <property type="nucleotide sequence ID" value="NZ_JAPDVK010000004.1"/>
</dbReference>
<reference evidence="2" key="1">
    <citation type="submission" date="2022-11" db="EMBL/GenBank/DDBJ databases">
        <title>Genomic repertoires linked with pathogenic potency of arthritogenic Prevotella copri isolated from the gut of rheumatoid arthritis patients.</title>
        <authorList>
            <person name="Nii T."/>
            <person name="Maeda Y."/>
            <person name="Motooka D."/>
            <person name="Naito M."/>
            <person name="Matsumoto Y."/>
            <person name="Ogawa T."/>
            <person name="Oguro-Igashira E."/>
            <person name="Kishikawa T."/>
            <person name="Yamashita M."/>
            <person name="Koizumi S."/>
            <person name="Kurakawa T."/>
            <person name="Okumura R."/>
            <person name="Kayama H."/>
            <person name="Murakami M."/>
            <person name="Sakaguchi T."/>
            <person name="Das B."/>
            <person name="Nakamura S."/>
            <person name="Okada Y."/>
            <person name="Kumanogoh A."/>
            <person name="Takeda K."/>
        </authorList>
    </citation>
    <scope>NUCLEOTIDE SEQUENCE</scope>
    <source>
        <strain evidence="2">F3-75</strain>
    </source>
</reference>
<evidence type="ECO:0000313" key="3">
    <source>
        <dbReference type="Proteomes" id="UP001209344"/>
    </source>
</evidence>
<proteinExistence type="predicted"/>
<dbReference type="Proteomes" id="UP001209344">
    <property type="component" value="Unassembled WGS sequence"/>
</dbReference>
<keyword evidence="1" id="KW-0732">Signal</keyword>
<feature type="signal peptide" evidence="1">
    <location>
        <begin position="1"/>
        <end position="22"/>
    </location>
</feature>
<evidence type="ECO:0000256" key="1">
    <source>
        <dbReference type="SAM" id="SignalP"/>
    </source>
</evidence>
<evidence type="ECO:0000313" key="2">
    <source>
        <dbReference type="EMBL" id="MCW4129651.1"/>
    </source>
</evidence>
<comment type="caution">
    <text evidence="2">The sequence shown here is derived from an EMBL/GenBank/DDBJ whole genome shotgun (WGS) entry which is preliminary data.</text>
</comment>
<organism evidence="2 3">
    <name type="scientific">Segatella copri</name>
    <dbReference type="NCBI Taxonomy" id="165179"/>
    <lineage>
        <taxon>Bacteria</taxon>
        <taxon>Pseudomonadati</taxon>
        <taxon>Bacteroidota</taxon>
        <taxon>Bacteroidia</taxon>
        <taxon>Bacteroidales</taxon>
        <taxon>Prevotellaceae</taxon>
        <taxon>Segatella</taxon>
    </lineage>
</organism>
<sequence length="425" mass="47530">MSKYFSIFLLVFLLMVVPNAYSQSKPDSLQLDSLGRKHKKTMRNEDGTLDAIGRYTPQSPQTASLLKYTEFPVSPATGIPNIDIPIYTIEWDGVRIPISISYHASGIKVNDVASPVGLGWVLNAGGVIGCSKNGARDDFSSQTIKSASELKKLLQSTTIPANSFREIANGSGTIDTESDRYQYNFNGHNGCFRYDYTDMSIKTIPYEPIKIEELESGFKITDGDGTQYFFLKVEMVGGLGYGHRSACHLTSIVTPMKCDTITFSYDKTSVYYQTFASEYQHSGIYYDWDEENVGNNMPYVPISGPIAEYAINKTNVNYAVPLLTSIIWNGNRIEFTYNSDRPEYQLQRERLTQILVKNDLGNIINTVSLDNTGYLGTSLRGKRMLLKGITMNGAATGTNPVKYFFSYNMNALPDYMNLKSATYRV</sequence>
<dbReference type="AlphaFoldDB" id="A0AAP3FD84"/>
<dbReference type="EMBL" id="JAPDVK010000004">
    <property type="protein sequence ID" value="MCW4129651.1"/>
    <property type="molecule type" value="Genomic_DNA"/>
</dbReference>
<feature type="chain" id="PRO_5042930141" evidence="1">
    <location>
        <begin position="23"/>
        <end position="425"/>
    </location>
</feature>
<gene>
    <name evidence="2" type="ORF">ONT16_15645</name>
</gene>
<protein>
    <submittedName>
        <fullName evidence="2">Uncharacterized protein</fullName>
    </submittedName>
</protein>
<accession>A0AAP3FD84</accession>